<dbReference type="GO" id="GO:0047372">
    <property type="term" value="F:monoacylglycerol lipase activity"/>
    <property type="evidence" value="ECO:0007669"/>
    <property type="project" value="TreeGrafter"/>
</dbReference>
<dbReference type="SUPFAM" id="SSF53474">
    <property type="entry name" value="alpha/beta-Hydrolases"/>
    <property type="match status" value="1"/>
</dbReference>
<feature type="domain" description="AB hydrolase-1" evidence="2">
    <location>
        <begin position="147"/>
        <end position="245"/>
    </location>
</feature>
<dbReference type="InterPro" id="IPR029058">
    <property type="entry name" value="AB_hydrolase_fold"/>
</dbReference>
<gene>
    <name evidence="3" type="primary">abhd12</name>
    <name evidence="3" type="ORF">TNIN_398711</name>
</gene>
<dbReference type="GO" id="GO:0005789">
    <property type="term" value="C:endoplasmic reticulum membrane"/>
    <property type="evidence" value="ECO:0007669"/>
    <property type="project" value="TreeGrafter"/>
</dbReference>
<sequence>MECHSSNIFFVFQLCDMLRKRQTNTTDEVAEAKSTTTEQTKPTSKSRSLLFTIIFLFVFIVYVVIPLSVYTCPAVRRHAVFLNYVSLSRQKNLSLPSESGLKCTKNFYIKTGEDIKVGVWHVPPQSALSKCKGDVLPETEAFKDLRPIFLYLHGNAGTRAGGHRVELYKLLSEKVDAHVMAFDYRGFGDSTNVSPTEGGLVEDTVHVYNWLLKRANASRIFVWGHSLGTGVGVAFLEKLSKSPVKPASLILEAPFTRIIDAARHHPLSIFHRYMPFFDTLIAQPIGDKETGFNSIDRINEVQCPLLILHAEDDGFVPFDHGKRLYEEAVVARKSLPPHQTQFVGFDGKYDLGHKNIYLSPDLPNIIKTFIKSVDPTLV</sequence>
<keyword evidence="4" id="KW-1185">Reference proteome</keyword>
<protein>
    <submittedName>
        <fullName evidence="3">Lysophosphatidylserine lipase ABHD12</fullName>
    </submittedName>
</protein>
<keyword evidence="1" id="KW-1133">Transmembrane helix</keyword>
<evidence type="ECO:0000256" key="1">
    <source>
        <dbReference type="SAM" id="Phobius"/>
    </source>
</evidence>
<comment type="caution">
    <text evidence="3">The sequence shown here is derived from an EMBL/GenBank/DDBJ whole genome shotgun (WGS) entry which is preliminary data.</text>
</comment>
<dbReference type="InterPro" id="IPR000073">
    <property type="entry name" value="AB_hydrolase_1"/>
</dbReference>
<evidence type="ECO:0000313" key="3">
    <source>
        <dbReference type="EMBL" id="GFS57986.1"/>
    </source>
</evidence>
<dbReference type="Pfam" id="PF00561">
    <property type="entry name" value="Abhydrolase_1"/>
    <property type="match status" value="1"/>
</dbReference>
<dbReference type="PANTHER" id="PTHR12277:SF194">
    <property type="entry name" value="FI04476P"/>
    <property type="match status" value="1"/>
</dbReference>
<dbReference type="Proteomes" id="UP000886998">
    <property type="component" value="Unassembled WGS sequence"/>
</dbReference>
<dbReference type="PANTHER" id="PTHR12277">
    <property type="entry name" value="ALPHA/BETA HYDROLASE DOMAIN-CONTAINING PROTEIN"/>
    <property type="match status" value="1"/>
</dbReference>
<dbReference type="Gene3D" id="3.40.50.1820">
    <property type="entry name" value="alpha/beta hydrolase"/>
    <property type="match status" value="1"/>
</dbReference>
<dbReference type="AlphaFoldDB" id="A0A8X6MJM3"/>
<reference evidence="3" key="1">
    <citation type="submission" date="2020-08" db="EMBL/GenBank/DDBJ databases">
        <title>Multicomponent nature underlies the extraordinary mechanical properties of spider dragline silk.</title>
        <authorList>
            <person name="Kono N."/>
            <person name="Nakamura H."/>
            <person name="Mori M."/>
            <person name="Yoshida Y."/>
            <person name="Ohtoshi R."/>
            <person name="Malay A.D."/>
            <person name="Moran D.A.P."/>
            <person name="Tomita M."/>
            <person name="Numata K."/>
            <person name="Arakawa K."/>
        </authorList>
    </citation>
    <scope>NUCLEOTIDE SEQUENCE</scope>
</reference>
<feature type="transmembrane region" description="Helical" evidence="1">
    <location>
        <begin position="49"/>
        <end position="70"/>
    </location>
</feature>
<evidence type="ECO:0000313" key="4">
    <source>
        <dbReference type="Proteomes" id="UP000886998"/>
    </source>
</evidence>
<name>A0A8X6MJM3_9ARAC</name>
<dbReference type="OrthoDB" id="10249433at2759"/>
<organism evidence="3 4">
    <name type="scientific">Trichonephila inaurata madagascariensis</name>
    <dbReference type="NCBI Taxonomy" id="2747483"/>
    <lineage>
        <taxon>Eukaryota</taxon>
        <taxon>Metazoa</taxon>
        <taxon>Ecdysozoa</taxon>
        <taxon>Arthropoda</taxon>
        <taxon>Chelicerata</taxon>
        <taxon>Arachnida</taxon>
        <taxon>Araneae</taxon>
        <taxon>Araneomorphae</taxon>
        <taxon>Entelegynae</taxon>
        <taxon>Araneoidea</taxon>
        <taxon>Nephilidae</taxon>
        <taxon>Trichonephila</taxon>
        <taxon>Trichonephila inaurata</taxon>
    </lineage>
</organism>
<dbReference type="GO" id="GO:0004622">
    <property type="term" value="F:phosphatidylcholine lysophospholipase activity"/>
    <property type="evidence" value="ECO:0007669"/>
    <property type="project" value="TreeGrafter"/>
</dbReference>
<dbReference type="GO" id="GO:0052651">
    <property type="term" value="P:monoacylglycerol catabolic process"/>
    <property type="evidence" value="ECO:0007669"/>
    <property type="project" value="TreeGrafter"/>
</dbReference>
<keyword evidence="1" id="KW-0812">Transmembrane</keyword>
<proteinExistence type="predicted"/>
<dbReference type="GO" id="GO:0006660">
    <property type="term" value="P:phosphatidylserine catabolic process"/>
    <property type="evidence" value="ECO:0007669"/>
    <property type="project" value="TreeGrafter"/>
</dbReference>
<keyword evidence="1" id="KW-0472">Membrane</keyword>
<accession>A0A8X6MJM3</accession>
<dbReference type="EMBL" id="BMAV01027299">
    <property type="protein sequence ID" value="GFS57986.1"/>
    <property type="molecule type" value="Genomic_DNA"/>
</dbReference>
<evidence type="ECO:0000259" key="2">
    <source>
        <dbReference type="Pfam" id="PF00561"/>
    </source>
</evidence>